<evidence type="ECO:0000313" key="1">
    <source>
        <dbReference type="EMBL" id="DAF95453.1"/>
    </source>
</evidence>
<sequence>MNTIISNPRQLKDLILRRLGAPVINIEITEEQIYDCIYRALELYGEYHY</sequence>
<name>A0A8S5ULT9_9CAUD</name>
<reference evidence="1" key="1">
    <citation type="journal article" date="2021" name="Proc. Natl. Acad. Sci. U.S.A.">
        <title>A Catalog of Tens of Thousands of Viruses from Human Metagenomes Reveals Hidden Associations with Chronic Diseases.</title>
        <authorList>
            <person name="Tisza M.J."/>
            <person name="Buck C.B."/>
        </authorList>
    </citation>
    <scope>NUCLEOTIDE SEQUENCE</scope>
    <source>
        <strain evidence="1">CtCo31</strain>
    </source>
</reference>
<proteinExistence type="predicted"/>
<accession>A0A8S5ULT9</accession>
<protein>
    <submittedName>
        <fullName evidence="1">Neck protein</fullName>
    </submittedName>
</protein>
<dbReference type="EMBL" id="BK016109">
    <property type="protein sequence ID" value="DAF95453.1"/>
    <property type="molecule type" value="Genomic_DNA"/>
</dbReference>
<organism evidence="1">
    <name type="scientific">Myoviridae sp. ctCo31</name>
    <dbReference type="NCBI Taxonomy" id="2825053"/>
    <lineage>
        <taxon>Viruses</taxon>
        <taxon>Duplodnaviria</taxon>
        <taxon>Heunggongvirae</taxon>
        <taxon>Uroviricota</taxon>
        <taxon>Caudoviricetes</taxon>
    </lineage>
</organism>